<accession>A0A0D6DUG8</accession>
<name>A0A0D6DUG8_9LACT</name>
<dbReference type="AlphaFoldDB" id="A0A0D6DUG8"/>
<dbReference type="RefSeq" id="WP_047914879.1">
    <property type="nucleotide sequence ID" value="NZ_LN774769.1"/>
</dbReference>
<dbReference type="EMBL" id="LN774769">
    <property type="protein sequence ID" value="CEN27619.1"/>
    <property type="molecule type" value="Genomic_DNA"/>
</dbReference>
<dbReference type="HOGENOM" id="CLU_1832647_0_0_9"/>
<proteinExistence type="predicted"/>
<dbReference type="KEGG" id="lpk:LACPI_0419"/>
<dbReference type="Proteomes" id="UP000033166">
    <property type="component" value="Chromosome I"/>
</dbReference>
<organism evidence="1 2">
    <name type="scientific">Pseudolactococcus piscium MKFS47</name>
    <dbReference type="NCBI Taxonomy" id="297352"/>
    <lineage>
        <taxon>Bacteria</taxon>
        <taxon>Bacillati</taxon>
        <taxon>Bacillota</taxon>
        <taxon>Bacilli</taxon>
        <taxon>Lactobacillales</taxon>
        <taxon>Streptococcaceae</taxon>
        <taxon>Pseudolactococcus</taxon>
    </lineage>
</organism>
<evidence type="ECO:0000313" key="2">
    <source>
        <dbReference type="Proteomes" id="UP000033166"/>
    </source>
</evidence>
<sequence length="140" mass="15433">MTKKQSLATASVKETLAAATHKPLIELLAVPEVAIIKDVRTSYAYDDKTNERTETIVKQTVTAIVGTTIDDAEQITFDYIGTPIIDDNLTAIIGQRVQLKQVSFGLIANMVNRRFVGYNATGFKLIVDEMIPVPKPQPQK</sequence>
<protein>
    <submittedName>
        <fullName evidence="1">Uncharacterized protein</fullName>
    </submittedName>
</protein>
<reference evidence="2" key="1">
    <citation type="submission" date="2015-01" db="EMBL/GenBank/DDBJ databases">
        <authorList>
            <person name="Andreevskaya M."/>
        </authorList>
    </citation>
    <scope>NUCLEOTIDE SEQUENCE [LARGE SCALE GENOMIC DNA]</scope>
    <source>
        <strain evidence="2">MKFS47</strain>
    </source>
</reference>
<dbReference type="STRING" id="1364.LP2241_20047"/>
<evidence type="ECO:0000313" key="1">
    <source>
        <dbReference type="EMBL" id="CEN27619.1"/>
    </source>
</evidence>
<gene>
    <name evidence="1" type="ORF">LACPI_0419</name>
</gene>